<name>K5WI98_AGABU</name>
<dbReference type="OrthoDB" id="5212574at2759"/>
<dbReference type="Gene3D" id="3.40.1190.10">
    <property type="entry name" value="Mur-like, catalytic domain"/>
    <property type="match status" value="1"/>
</dbReference>
<dbReference type="RefSeq" id="XP_007334318.1">
    <property type="nucleotide sequence ID" value="XM_007334256.1"/>
</dbReference>
<dbReference type="eggNOG" id="KOG2525">
    <property type="taxonomic scope" value="Eukaryota"/>
</dbReference>
<dbReference type="NCBIfam" id="TIGR01499">
    <property type="entry name" value="folC"/>
    <property type="match status" value="1"/>
</dbReference>
<reference evidence="8" key="1">
    <citation type="journal article" date="2012" name="Proc. Natl. Acad. Sci. U.S.A.">
        <title>Genome sequence of the button mushroom Agaricus bisporus reveals mechanisms governing adaptation to a humic-rich ecological niche.</title>
        <authorList>
            <person name="Morin E."/>
            <person name="Kohler A."/>
            <person name="Baker A.R."/>
            <person name="Foulongne-Oriol M."/>
            <person name="Lombard V."/>
            <person name="Nagy L.G."/>
            <person name="Ohm R.A."/>
            <person name="Patyshakuliyeva A."/>
            <person name="Brun A."/>
            <person name="Aerts A.L."/>
            <person name="Bailey A.M."/>
            <person name="Billette C."/>
            <person name="Coutinho P.M."/>
            <person name="Deakin G."/>
            <person name="Doddapaneni H."/>
            <person name="Floudas D."/>
            <person name="Grimwood J."/>
            <person name="Hilden K."/>
            <person name="Kuees U."/>
            <person name="LaButti K.M."/>
            <person name="Lapidus A."/>
            <person name="Lindquist E.A."/>
            <person name="Lucas S.M."/>
            <person name="Murat C."/>
            <person name="Riley R.W."/>
            <person name="Salamov A.A."/>
            <person name="Schmutz J."/>
            <person name="Subramanian V."/>
            <person name="Woesten H.A.B."/>
            <person name="Xu J."/>
            <person name="Eastwood D.C."/>
            <person name="Foster G.D."/>
            <person name="Sonnenberg A.S."/>
            <person name="Cullen D."/>
            <person name="de Vries R.P."/>
            <person name="Lundell T."/>
            <person name="Hibbett D.S."/>
            <person name="Henrissat B."/>
            <person name="Burton K.S."/>
            <person name="Kerrigan R.W."/>
            <person name="Challen M.P."/>
            <person name="Grigoriev I.V."/>
            <person name="Martin F."/>
        </authorList>
    </citation>
    <scope>NUCLEOTIDE SEQUENCE [LARGE SCALE GENOMIC DNA]</scope>
    <source>
        <strain evidence="8">JB137-S8 / ATCC MYA-4627 / FGSC 10392</strain>
    </source>
</reference>
<dbReference type="STRING" id="597362.K5WI98"/>
<dbReference type="KEGG" id="abp:AGABI1DRAFT109678"/>
<gene>
    <name evidence="7" type="ORF">AGABI1DRAFT_109678</name>
</gene>
<keyword evidence="3" id="KW-0479">Metal-binding</keyword>
<dbReference type="GO" id="GO:0046872">
    <property type="term" value="F:metal ion binding"/>
    <property type="evidence" value="ECO:0007669"/>
    <property type="project" value="UniProtKB-KW"/>
</dbReference>
<proteinExistence type="inferred from homology"/>
<dbReference type="InParanoid" id="K5WI98"/>
<dbReference type="SUPFAM" id="SSF53623">
    <property type="entry name" value="MurD-like peptide ligases, catalytic domain"/>
    <property type="match status" value="1"/>
</dbReference>
<dbReference type="PROSITE" id="PS01012">
    <property type="entry name" value="FOLYLPOLYGLU_SYNT_2"/>
    <property type="match status" value="1"/>
</dbReference>
<keyword evidence="8" id="KW-1185">Reference proteome</keyword>
<evidence type="ECO:0000313" key="7">
    <source>
        <dbReference type="EMBL" id="EKM75006.1"/>
    </source>
</evidence>
<sequence>MSIDLSLDRLQHATQYLPTYTRPTCHVAGTNGKGSVTAIIMSILRSTSPALNIGRYNSPHLIKLTDCIIINDEVVDDDLYNSVRSEVERVNVKHDTKLTSFEILTLTALQIFERAQVDVAVVEVGMGGRLDATNIIPDDAILVSALTNVDLDHQAFLGSTVSAIATEKIGIARRGKPFVIGPQKHHEVVEVGQKILLDNGSERVPLLSVRELGVLPPLRFSLSLSEFHPPPENKIAISFPSFPDPITADLPLRGDHQLENVATALTVISALFNKRLPNANFAELLTPSAICRGISRIHWKGRLSFGRLSSPKPLPVLIDGAHNSASATALAKYVSQILSTSTDPTIDLSYILALSNSPPKTPHDVLSLILPLNLPDELKERIKLHIALLSFSPPDGMPWIRIVPPLEMADVVSKLIPGVDMWIAAEDTQPNKSLSAAVEWVANRTQDAGLVIVAGSLYLVSDFYRAYGSAEKEITTFLWQFIVKARWSAWLLTSLEINGIIR</sequence>
<protein>
    <submittedName>
        <fullName evidence="7">Uncharacterized protein</fullName>
    </submittedName>
</protein>
<evidence type="ECO:0000256" key="5">
    <source>
        <dbReference type="ARBA" id="ARBA00022840"/>
    </source>
</evidence>
<evidence type="ECO:0000256" key="3">
    <source>
        <dbReference type="ARBA" id="ARBA00022723"/>
    </source>
</evidence>
<dbReference type="GO" id="GO:0008841">
    <property type="term" value="F:dihydrofolate synthase activity"/>
    <property type="evidence" value="ECO:0007669"/>
    <property type="project" value="TreeGrafter"/>
</dbReference>
<dbReference type="OMA" id="SIHDRIC"/>
<dbReference type="GeneID" id="18822773"/>
<evidence type="ECO:0000256" key="6">
    <source>
        <dbReference type="ARBA" id="ARBA00022842"/>
    </source>
</evidence>
<dbReference type="FunCoup" id="K5WI98">
    <property type="interactions" value="190"/>
</dbReference>
<keyword evidence="6" id="KW-0460">Magnesium</keyword>
<dbReference type="GO" id="GO:0005739">
    <property type="term" value="C:mitochondrion"/>
    <property type="evidence" value="ECO:0007669"/>
    <property type="project" value="TreeGrafter"/>
</dbReference>
<evidence type="ECO:0000313" key="8">
    <source>
        <dbReference type="Proteomes" id="UP000008493"/>
    </source>
</evidence>
<dbReference type="UniPathway" id="UPA00850"/>
<accession>K5WI98</accession>
<dbReference type="Gene3D" id="3.90.190.20">
    <property type="entry name" value="Mur ligase, C-terminal domain"/>
    <property type="match status" value="1"/>
</dbReference>
<dbReference type="InterPro" id="IPR036615">
    <property type="entry name" value="Mur_ligase_C_dom_sf"/>
</dbReference>
<evidence type="ECO:0000256" key="4">
    <source>
        <dbReference type="ARBA" id="ARBA00022741"/>
    </source>
</evidence>
<dbReference type="SUPFAM" id="SSF53244">
    <property type="entry name" value="MurD-like peptide ligases, peptide-binding domain"/>
    <property type="match status" value="1"/>
</dbReference>
<keyword evidence="4" id="KW-0547">Nucleotide-binding</keyword>
<evidence type="ECO:0000256" key="2">
    <source>
        <dbReference type="ARBA" id="ARBA00022598"/>
    </source>
</evidence>
<dbReference type="HOGENOM" id="CLU_015869_2_0_1"/>
<dbReference type="GO" id="GO:0005829">
    <property type="term" value="C:cytosol"/>
    <property type="evidence" value="ECO:0007669"/>
    <property type="project" value="TreeGrafter"/>
</dbReference>
<dbReference type="PANTHER" id="PTHR11136:SF0">
    <property type="entry name" value="DIHYDROFOLATE SYNTHETASE-RELATED"/>
    <property type="match status" value="1"/>
</dbReference>
<dbReference type="InterPro" id="IPR018109">
    <property type="entry name" value="Folylpolyglutamate_synth_CS"/>
</dbReference>
<comment type="similarity">
    <text evidence="1">Belongs to the folylpolyglutamate synthase family.</text>
</comment>
<dbReference type="Proteomes" id="UP000008493">
    <property type="component" value="Unassembled WGS sequence"/>
</dbReference>
<evidence type="ECO:0000256" key="1">
    <source>
        <dbReference type="ARBA" id="ARBA00008276"/>
    </source>
</evidence>
<dbReference type="GO" id="GO:0005524">
    <property type="term" value="F:ATP binding"/>
    <property type="evidence" value="ECO:0007669"/>
    <property type="project" value="UniProtKB-KW"/>
</dbReference>
<dbReference type="InterPro" id="IPR036565">
    <property type="entry name" value="Mur-like_cat_sf"/>
</dbReference>
<keyword evidence="5" id="KW-0067">ATP-binding</keyword>
<dbReference type="InterPro" id="IPR001645">
    <property type="entry name" value="Folylpolyglutamate_synth"/>
</dbReference>
<dbReference type="GO" id="GO:0004326">
    <property type="term" value="F:tetrahydrofolylpolyglutamate synthase activity"/>
    <property type="evidence" value="ECO:0007669"/>
    <property type="project" value="InterPro"/>
</dbReference>
<organism evidence="7 8">
    <name type="scientific">Agaricus bisporus var. burnettii (strain JB137-S8 / ATCC MYA-4627 / FGSC 10392)</name>
    <name type="common">White button mushroom</name>
    <dbReference type="NCBI Taxonomy" id="597362"/>
    <lineage>
        <taxon>Eukaryota</taxon>
        <taxon>Fungi</taxon>
        <taxon>Dikarya</taxon>
        <taxon>Basidiomycota</taxon>
        <taxon>Agaricomycotina</taxon>
        <taxon>Agaricomycetes</taxon>
        <taxon>Agaricomycetidae</taxon>
        <taxon>Agaricales</taxon>
        <taxon>Agaricineae</taxon>
        <taxon>Agaricaceae</taxon>
        <taxon>Agaricus</taxon>
    </lineage>
</organism>
<keyword evidence="2" id="KW-0436">Ligase</keyword>
<dbReference type="PANTHER" id="PTHR11136">
    <property type="entry name" value="FOLYLPOLYGLUTAMATE SYNTHASE-RELATED"/>
    <property type="match status" value="1"/>
</dbReference>
<dbReference type="EMBL" id="JH971421">
    <property type="protein sequence ID" value="EKM75006.1"/>
    <property type="molecule type" value="Genomic_DNA"/>
</dbReference>
<dbReference type="AlphaFoldDB" id="K5WI98"/>